<evidence type="ECO:0000256" key="2">
    <source>
        <dbReference type="ARBA" id="ARBA00022801"/>
    </source>
</evidence>
<dbReference type="InterPro" id="IPR011330">
    <property type="entry name" value="Glyco_hydro/deAcase_b/a-brl"/>
</dbReference>
<organism evidence="5 6">
    <name type="scientific">Danxiaibacter flavus</name>
    <dbReference type="NCBI Taxonomy" id="3049108"/>
    <lineage>
        <taxon>Bacteria</taxon>
        <taxon>Pseudomonadati</taxon>
        <taxon>Bacteroidota</taxon>
        <taxon>Chitinophagia</taxon>
        <taxon>Chitinophagales</taxon>
        <taxon>Chitinophagaceae</taxon>
        <taxon>Danxiaibacter</taxon>
    </lineage>
</organism>
<dbReference type="PROSITE" id="PS51257">
    <property type="entry name" value="PROKAR_LIPOPROTEIN"/>
    <property type="match status" value="1"/>
</dbReference>
<keyword evidence="1" id="KW-0479">Metal-binding</keyword>
<evidence type="ECO:0000259" key="4">
    <source>
        <dbReference type="Pfam" id="PF01522"/>
    </source>
</evidence>
<keyword evidence="6" id="KW-1185">Reference proteome</keyword>
<gene>
    <name evidence="5" type="ORF">QTN47_17860</name>
</gene>
<protein>
    <submittedName>
        <fullName evidence="5">Polysaccharide deacetylase family protein</fullName>
    </submittedName>
</protein>
<evidence type="ECO:0000313" key="5">
    <source>
        <dbReference type="EMBL" id="MEX6689380.1"/>
    </source>
</evidence>
<evidence type="ECO:0000256" key="3">
    <source>
        <dbReference type="SAM" id="MobiDB-lite"/>
    </source>
</evidence>
<dbReference type="Proteomes" id="UP001560573">
    <property type="component" value="Unassembled WGS sequence"/>
</dbReference>
<dbReference type="Gene3D" id="3.20.20.370">
    <property type="entry name" value="Glycoside hydrolase/deacetylase"/>
    <property type="match status" value="1"/>
</dbReference>
<dbReference type="PANTHER" id="PTHR10587:SF133">
    <property type="entry name" value="CHITIN DEACETYLASE 1-RELATED"/>
    <property type="match status" value="1"/>
</dbReference>
<accession>A0ABV3ZIN5</accession>
<comment type="caution">
    <text evidence="5">The sequence shown here is derived from an EMBL/GenBank/DDBJ whole genome shotgun (WGS) entry which is preliminary data.</text>
</comment>
<name>A0ABV3ZIN5_9BACT</name>
<dbReference type="InterPro" id="IPR050248">
    <property type="entry name" value="Polysacc_deacetylase_ArnD"/>
</dbReference>
<evidence type="ECO:0000313" key="6">
    <source>
        <dbReference type="Proteomes" id="UP001560573"/>
    </source>
</evidence>
<reference evidence="5 6" key="1">
    <citation type="submission" date="2023-07" db="EMBL/GenBank/DDBJ databases">
        <authorList>
            <person name="Lian W.-H."/>
        </authorList>
    </citation>
    <scope>NUCLEOTIDE SEQUENCE [LARGE SCALE GENOMIC DNA]</scope>
    <source>
        <strain evidence="5 6">SYSU DXS3180</strain>
    </source>
</reference>
<sequence length="272" mass="30755">MRMRLTGCLFLLAALASCGGNKGEEKNAKSDSTAKVTQPVPGGPFKMDSSKRYIYLTWDDAPQPPGTNICKQIFQQQGVKATFFMVGMHQFDPRRKRIVDSLRNAYPQFLIANHSYTHGFQNNYKHFYTHVDSALKDFSKAQEELKVPLKIVRLPGNNSWVGKGEIRGPKSTLAVCKGLDSLGYKVIGWDIEWQFKGGSTPVQGADEMVRMVNAKFDNETSNEENTIVILAHDRMFAKPQYADSLTKFIATLKQDPRNVFETIDHYPLVQRK</sequence>
<dbReference type="EMBL" id="JAULBC010000006">
    <property type="protein sequence ID" value="MEX6689380.1"/>
    <property type="molecule type" value="Genomic_DNA"/>
</dbReference>
<feature type="domain" description="NodB homology" evidence="4">
    <location>
        <begin position="48"/>
        <end position="144"/>
    </location>
</feature>
<dbReference type="PANTHER" id="PTHR10587">
    <property type="entry name" value="GLYCOSYL TRANSFERASE-RELATED"/>
    <property type="match status" value="1"/>
</dbReference>
<proteinExistence type="predicted"/>
<evidence type="ECO:0000256" key="1">
    <source>
        <dbReference type="ARBA" id="ARBA00022723"/>
    </source>
</evidence>
<dbReference type="Pfam" id="PF01522">
    <property type="entry name" value="Polysacc_deac_1"/>
    <property type="match status" value="1"/>
</dbReference>
<feature type="region of interest" description="Disordered" evidence="3">
    <location>
        <begin position="23"/>
        <end position="42"/>
    </location>
</feature>
<dbReference type="RefSeq" id="WP_369330787.1">
    <property type="nucleotide sequence ID" value="NZ_JAULBC010000006.1"/>
</dbReference>
<dbReference type="SUPFAM" id="SSF88713">
    <property type="entry name" value="Glycoside hydrolase/deacetylase"/>
    <property type="match status" value="1"/>
</dbReference>
<keyword evidence="2" id="KW-0378">Hydrolase</keyword>
<dbReference type="InterPro" id="IPR002509">
    <property type="entry name" value="NODB_dom"/>
</dbReference>